<accession>A0A8S1HNP1</accession>
<keyword evidence="3" id="KW-1185">Reference proteome</keyword>
<comment type="caution">
    <text evidence="2">The sequence shown here is derived from an EMBL/GenBank/DDBJ whole genome shotgun (WGS) entry which is preliminary data.</text>
</comment>
<organism evidence="2 3">
    <name type="scientific">Caenorhabditis auriculariae</name>
    <dbReference type="NCBI Taxonomy" id="2777116"/>
    <lineage>
        <taxon>Eukaryota</taxon>
        <taxon>Metazoa</taxon>
        <taxon>Ecdysozoa</taxon>
        <taxon>Nematoda</taxon>
        <taxon>Chromadorea</taxon>
        <taxon>Rhabditida</taxon>
        <taxon>Rhabditina</taxon>
        <taxon>Rhabditomorpha</taxon>
        <taxon>Rhabditoidea</taxon>
        <taxon>Rhabditidae</taxon>
        <taxon>Peloderinae</taxon>
        <taxon>Caenorhabditis</taxon>
    </lineage>
</organism>
<feature type="transmembrane region" description="Helical" evidence="1">
    <location>
        <begin position="152"/>
        <end position="181"/>
    </location>
</feature>
<feature type="transmembrane region" description="Helical" evidence="1">
    <location>
        <begin position="246"/>
        <end position="266"/>
    </location>
</feature>
<sequence>MEHLCDPLEDFEYNVFGHDRMWIRSIELILLILFWLFIWRQPTSPTSLCMSTVASGLTLLLPVQAIKTYYTFWHPIDAIQSTLLCHILRIEYTLHYFCSTVFQQSFVLFYALIAWNRSVYSEVGKKARIAYGLVFIESAIISILYVNLRSHAVFLLIFLLQQLFFLGALSALILLVGCLTCTKAPSTKENNQHGYNFFWLQIYLNSPFWLNFYQIGIMTSLLFPLLSPAPSSFDYPLDLSLRAIEANLVHKFTFTTIVTIGPIFILPPFRREILKLCCFSRRNRISTPAESPAPTSF</sequence>
<reference evidence="2" key="1">
    <citation type="submission" date="2020-10" db="EMBL/GenBank/DDBJ databases">
        <authorList>
            <person name="Kikuchi T."/>
        </authorList>
    </citation>
    <scope>NUCLEOTIDE SEQUENCE</scope>
    <source>
        <strain evidence="2">NKZ352</strain>
    </source>
</reference>
<protein>
    <submittedName>
        <fullName evidence="2">Uncharacterized protein</fullName>
    </submittedName>
</protein>
<evidence type="ECO:0000313" key="3">
    <source>
        <dbReference type="Proteomes" id="UP000835052"/>
    </source>
</evidence>
<feature type="transmembrane region" description="Helical" evidence="1">
    <location>
        <begin position="202"/>
        <end position="226"/>
    </location>
</feature>
<feature type="transmembrane region" description="Helical" evidence="1">
    <location>
        <begin position="93"/>
        <end position="115"/>
    </location>
</feature>
<name>A0A8S1HNP1_9PELO</name>
<feature type="transmembrane region" description="Helical" evidence="1">
    <location>
        <begin position="21"/>
        <end position="39"/>
    </location>
</feature>
<feature type="transmembrane region" description="Helical" evidence="1">
    <location>
        <begin position="51"/>
        <end position="73"/>
    </location>
</feature>
<dbReference type="OrthoDB" id="5835254at2759"/>
<gene>
    <name evidence="2" type="ORF">CAUJ_LOCUS14005</name>
</gene>
<evidence type="ECO:0000256" key="1">
    <source>
        <dbReference type="SAM" id="Phobius"/>
    </source>
</evidence>
<feature type="transmembrane region" description="Helical" evidence="1">
    <location>
        <begin position="127"/>
        <end position="146"/>
    </location>
</feature>
<dbReference type="Proteomes" id="UP000835052">
    <property type="component" value="Unassembled WGS sequence"/>
</dbReference>
<proteinExistence type="predicted"/>
<keyword evidence="1" id="KW-0812">Transmembrane</keyword>
<keyword evidence="1" id="KW-0472">Membrane</keyword>
<dbReference type="AlphaFoldDB" id="A0A8S1HNP1"/>
<evidence type="ECO:0000313" key="2">
    <source>
        <dbReference type="EMBL" id="CAD6198098.1"/>
    </source>
</evidence>
<keyword evidence="1" id="KW-1133">Transmembrane helix</keyword>
<dbReference type="EMBL" id="CAJGYM010000115">
    <property type="protein sequence ID" value="CAD6198098.1"/>
    <property type="molecule type" value="Genomic_DNA"/>
</dbReference>